<keyword evidence="1" id="KW-0812">Transmembrane</keyword>
<dbReference type="EMBL" id="JBEGDG010000001">
    <property type="protein sequence ID" value="MEQ6353272.1"/>
    <property type="molecule type" value="Genomic_DNA"/>
</dbReference>
<keyword evidence="1" id="KW-1133">Transmembrane helix</keyword>
<keyword evidence="1" id="KW-0472">Membrane</keyword>
<protein>
    <recommendedName>
        <fullName evidence="4">DUF4179 domain-containing protein</fullName>
    </recommendedName>
</protein>
<evidence type="ECO:0000256" key="1">
    <source>
        <dbReference type="SAM" id="Phobius"/>
    </source>
</evidence>
<gene>
    <name evidence="2" type="ORF">ABNX05_01425</name>
</gene>
<dbReference type="Gene3D" id="2.60.40.1640">
    <property type="entry name" value="Conserved domain protein"/>
    <property type="match status" value="1"/>
</dbReference>
<evidence type="ECO:0008006" key="4">
    <source>
        <dbReference type="Google" id="ProtNLM"/>
    </source>
</evidence>
<reference evidence="2 3" key="1">
    <citation type="submission" date="2024-06" db="EMBL/GenBank/DDBJ databases">
        <title>Lysinibacillus zambalefons sp. nov., a Novel Firmicute Isolated from the Poon Bato Zambales Hyperalkaline Spring.</title>
        <authorList>
            <person name="Aja J.A."/>
            <person name="Lazaro J.E.H."/>
            <person name="Llorin L.D."/>
            <person name="Lim K.R."/>
            <person name="Teodosio J."/>
            <person name="Dalisay D.S."/>
        </authorList>
    </citation>
    <scope>NUCLEOTIDE SEQUENCE [LARGE SCALE GENOMIC DNA]</scope>
    <source>
        <strain evidence="2 3">M3</strain>
    </source>
</reference>
<comment type="caution">
    <text evidence="2">The sequence shown here is derived from an EMBL/GenBank/DDBJ whole genome shotgun (WGS) entry which is preliminary data.</text>
</comment>
<dbReference type="RefSeq" id="WP_349658055.1">
    <property type="nucleotide sequence ID" value="NZ_JBEGDG010000001.1"/>
</dbReference>
<name>A0ABV1ML84_9BACI</name>
<sequence>MSKEKSILQLDIEDIVPVVVSKNEKQKVINTVLQKKSKPKQIRKWAIASIFAIGISSACLVNFPSLASILPINDLKIHKTLFSKQHEFIFNRISISGNSAHIYFSCDMDFATEFITLDIVDNLENHYEDTTETTTTKVTDDYSNGQAIINNFNADASAIFITPIIRKMDNEGKVTKERLETIRIDIDSNAENT</sequence>
<dbReference type="Proteomes" id="UP001478862">
    <property type="component" value="Unassembled WGS sequence"/>
</dbReference>
<organism evidence="2 3">
    <name type="scientific">Lysinibacillus zambalensis</name>
    <dbReference type="NCBI Taxonomy" id="3160866"/>
    <lineage>
        <taxon>Bacteria</taxon>
        <taxon>Bacillati</taxon>
        <taxon>Bacillota</taxon>
        <taxon>Bacilli</taxon>
        <taxon>Bacillales</taxon>
        <taxon>Bacillaceae</taxon>
        <taxon>Lysinibacillus</taxon>
    </lineage>
</organism>
<proteinExistence type="predicted"/>
<keyword evidence="3" id="KW-1185">Reference proteome</keyword>
<evidence type="ECO:0000313" key="3">
    <source>
        <dbReference type="Proteomes" id="UP001478862"/>
    </source>
</evidence>
<feature type="transmembrane region" description="Helical" evidence="1">
    <location>
        <begin position="45"/>
        <end position="63"/>
    </location>
</feature>
<accession>A0ABV1ML84</accession>
<evidence type="ECO:0000313" key="2">
    <source>
        <dbReference type="EMBL" id="MEQ6353272.1"/>
    </source>
</evidence>